<feature type="domain" description="Rhodopsin" evidence="7">
    <location>
        <begin position="31"/>
        <end position="268"/>
    </location>
</feature>
<dbReference type="InterPro" id="IPR049326">
    <property type="entry name" value="Rhodopsin_dom_fungi"/>
</dbReference>
<accession>A0A2B7XIK0</accession>
<keyword evidence="3 6" id="KW-1133">Transmembrane helix</keyword>
<dbReference type="AlphaFoldDB" id="A0A2B7XIK0"/>
<evidence type="ECO:0000256" key="5">
    <source>
        <dbReference type="ARBA" id="ARBA00038359"/>
    </source>
</evidence>
<feature type="transmembrane region" description="Helical" evidence="6">
    <location>
        <begin position="170"/>
        <end position="194"/>
    </location>
</feature>
<comment type="similarity">
    <text evidence="5">Belongs to the SAT4 family.</text>
</comment>
<dbReference type="Proteomes" id="UP000223968">
    <property type="component" value="Unassembled WGS sequence"/>
</dbReference>
<keyword evidence="4 6" id="KW-0472">Membrane</keyword>
<protein>
    <recommendedName>
        <fullName evidence="7">Rhodopsin domain-containing protein</fullName>
    </recommendedName>
</protein>
<feature type="transmembrane region" description="Helical" evidence="6">
    <location>
        <begin position="206"/>
        <end position="228"/>
    </location>
</feature>
<sequence>MGHTVKPAGDGLILLIVTILMLVISYLTVIARLFVRHLIKQSGSDDWLMVVGLVFFTVCSGLIITFIYHGGGYSSADISFETNMLGTKFYFVAQVFYSMSTIPIKCSIAATLLRIAGTRKHFRYILYGIIGLAVASGIITTIAIINVCKPPAALWKEVDGVCDNTLNANIGFFLSASGIVTDWTLAILPAWLLWDVRLKRRIKVTVAFILALGAFASCATIVRLRYLLLYNDPQEFVLNSARIAVWSILELGIGIFAGSLGHLRPLLRYIPFLPQSSYAAQTYGRNNVDRSGTKMNTFRSRTGQNTAAMGKTDEELYGAMKGSDDGDSQKHILGDGREEGIRKVTEVTVSGYDRYEGGMNNNSQEVLGKNQTWRGGL</sequence>
<name>A0A2B7XIK0_9EURO</name>
<proteinExistence type="inferred from homology"/>
<comment type="subcellular location">
    <subcellularLocation>
        <location evidence="1">Membrane</location>
        <topology evidence="1">Multi-pass membrane protein</topology>
    </subcellularLocation>
</comment>
<reference evidence="8 9" key="1">
    <citation type="submission" date="2017-10" db="EMBL/GenBank/DDBJ databases">
        <title>Comparative genomics in systemic dimorphic fungi from Ajellomycetaceae.</title>
        <authorList>
            <person name="Munoz J.F."/>
            <person name="Mcewen J.G."/>
            <person name="Clay O.K."/>
            <person name="Cuomo C.A."/>
        </authorList>
    </citation>
    <scope>NUCLEOTIDE SEQUENCE [LARGE SCALE GENOMIC DNA]</scope>
    <source>
        <strain evidence="8 9">UAMH5409</strain>
    </source>
</reference>
<dbReference type="GO" id="GO:0016020">
    <property type="term" value="C:membrane"/>
    <property type="evidence" value="ECO:0007669"/>
    <property type="project" value="UniProtKB-SubCell"/>
</dbReference>
<evidence type="ECO:0000256" key="2">
    <source>
        <dbReference type="ARBA" id="ARBA00022692"/>
    </source>
</evidence>
<dbReference type="PANTHER" id="PTHR33048:SF21">
    <property type="entry name" value="INTEGRAL MEMBRANE PROTEIN"/>
    <property type="match status" value="1"/>
</dbReference>
<evidence type="ECO:0000256" key="3">
    <source>
        <dbReference type="ARBA" id="ARBA00022989"/>
    </source>
</evidence>
<dbReference type="EMBL" id="PDNB01000071">
    <property type="protein sequence ID" value="PGH11554.1"/>
    <property type="molecule type" value="Genomic_DNA"/>
</dbReference>
<feature type="transmembrane region" description="Helical" evidence="6">
    <location>
        <begin position="89"/>
        <end position="112"/>
    </location>
</feature>
<gene>
    <name evidence="8" type="ORF">AJ79_04812</name>
</gene>
<feature type="transmembrane region" description="Helical" evidence="6">
    <location>
        <begin position="243"/>
        <end position="263"/>
    </location>
</feature>
<feature type="transmembrane region" description="Helical" evidence="6">
    <location>
        <begin position="47"/>
        <end position="69"/>
    </location>
</feature>
<feature type="transmembrane region" description="Helical" evidence="6">
    <location>
        <begin position="12"/>
        <end position="35"/>
    </location>
</feature>
<evidence type="ECO:0000256" key="1">
    <source>
        <dbReference type="ARBA" id="ARBA00004141"/>
    </source>
</evidence>
<evidence type="ECO:0000256" key="6">
    <source>
        <dbReference type="SAM" id="Phobius"/>
    </source>
</evidence>
<comment type="caution">
    <text evidence="8">The sequence shown here is derived from an EMBL/GenBank/DDBJ whole genome shotgun (WGS) entry which is preliminary data.</text>
</comment>
<evidence type="ECO:0000259" key="7">
    <source>
        <dbReference type="Pfam" id="PF20684"/>
    </source>
</evidence>
<dbReference type="PANTHER" id="PTHR33048">
    <property type="entry name" value="PTH11-LIKE INTEGRAL MEMBRANE PROTEIN (AFU_ORTHOLOGUE AFUA_5G11245)"/>
    <property type="match status" value="1"/>
</dbReference>
<dbReference type="STRING" id="1447875.A0A2B7XIK0"/>
<keyword evidence="2 6" id="KW-0812">Transmembrane</keyword>
<dbReference type="InterPro" id="IPR052337">
    <property type="entry name" value="SAT4-like"/>
</dbReference>
<dbReference type="Pfam" id="PF20684">
    <property type="entry name" value="Fung_rhodopsin"/>
    <property type="match status" value="1"/>
</dbReference>
<keyword evidence="9" id="KW-1185">Reference proteome</keyword>
<feature type="transmembrane region" description="Helical" evidence="6">
    <location>
        <begin position="124"/>
        <end position="145"/>
    </location>
</feature>
<evidence type="ECO:0000256" key="4">
    <source>
        <dbReference type="ARBA" id="ARBA00023136"/>
    </source>
</evidence>
<organism evidence="8 9">
    <name type="scientific">Helicocarpus griseus UAMH5409</name>
    <dbReference type="NCBI Taxonomy" id="1447875"/>
    <lineage>
        <taxon>Eukaryota</taxon>
        <taxon>Fungi</taxon>
        <taxon>Dikarya</taxon>
        <taxon>Ascomycota</taxon>
        <taxon>Pezizomycotina</taxon>
        <taxon>Eurotiomycetes</taxon>
        <taxon>Eurotiomycetidae</taxon>
        <taxon>Onygenales</taxon>
        <taxon>Ajellomycetaceae</taxon>
        <taxon>Helicocarpus</taxon>
    </lineage>
</organism>
<evidence type="ECO:0000313" key="9">
    <source>
        <dbReference type="Proteomes" id="UP000223968"/>
    </source>
</evidence>
<evidence type="ECO:0000313" key="8">
    <source>
        <dbReference type="EMBL" id="PGH11554.1"/>
    </source>
</evidence>
<dbReference type="OrthoDB" id="3918601at2759"/>